<feature type="signal peptide" evidence="10">
    <location>
        <begin position="1"/>
        <end position="24"/>
    </location>
</feature>
<evidence type="ECO:0000256" key="1">
    <source>
        <dbReference type="ARBA" id="ARBA00002791"/>
    </source>
</evidence>
<keyword evidence="4 9" id="KW-0812">Transmembrane</keyword>
<feature type="chain" id="PRO_5035839931" evidence="10">
    <location>
        <begin position="25"/>
        <end position="777"/>
    </location>
</feature>
<dbReference type="EMBL" id="JAGDFL010000389">
    <property type="protein sequence ID" value="KAG7390198.1"/>
    <property type="molecule type" value="Genomic_DNA"/>
</dbReference>
<gene>
    <name evidence="11" type="primary">TUSC3</name>
    <name evidence="11" type="ORF">PHYBOEH_007072</name>
</gene>
<dbReference type="OrthoDB" id="67566at2759"/>
<proteinExistence type="inferred from homology"/>
<keyword evidence="8 9" id="KW-0472">Membrane</keyword>
<name>A0A8T1WBZ3_9STRA</name>
<feature type="non-terminal residue" evidence="11">
    <location>
        <position position="1"/>
    </location>
</feature>
<keyword evidence="6" id="KW-0256">Endoplasmic reticulum</keyword>
<feature type="transmembrane region" description="Helical" evidence="9">
    <location>
        <begin position="631"/>
        <end position="654"/>
    </location>
</feature>
<keyword evidence="5 10" id="KW-0732">Signal</keyword>
<dbReference type="Pfam" id="PF04756">
    <property type="entry name" value="OST3_OST6"/>
    <property type="match status" value="1"/>
</dbReference>
<comment type="caution">
    <text evidence="11">The sequence shown here is derived from an EMBL/GenBank/DDBJ whole genome shotgun (WGS) entry which is preliminary data.</text>
</comment>
<evidence type="ECO:0000256" key="5">
    <source>
        <dbReference type="ARBA" id="ARBA00022729"/>
    </source>
</evidence>
<comment type="subcellular location">
    <subcellularLocation>
        <location evidence="2">Endoplasmic reticulum membrane</location>
        <topology evidence="2">Multi-pass membrane protein</topology>
    </subcellularLocation>
</comment>
<organism evidence="11 12">
    <name type="scientific">Phytophthora boehmeriae</name>
    <dbReference type="NCBI Taxonomy" id="109152"/>
    <lineage>
        <taxon>Eukaryota</taxon>
        <taxon>Sar</taxon>
        <taxon>Stramenopiles</taxon>
        <taxon>Oomycota</taxon>
        <taxon>Peronosporomycetes</taxon>
        <taxon>Peronosporales</taxon>
        <taxon>Peronosporaceae</taxon>
        <taxon>Phytophthora</taxon>
    </lineage>
</organism>
<evidence type="ECO:0000313" key="11">
    <source>
        <dbReference type="EMBL" id="KAG7390198.1"/>
    </source>
</evidence>
<feature type="transmembrane region" description="Helical" evidence="9">
    <location>
        <begin position="320"/>
        <end position="337"/>
    </location>
</feature>
<reference evidence="11" key="1">
    <citation type="submission" date="2021-02" db="EMBL/GenBank/DDBJ databases">
        <authorList>
            <person name="Palmer J.M."/>
        </authorList>
    </citation>
    <scope>NUCLEOTIDE SEQUENCE</scope>
    <source>
        <strain evidence="11">SCRP23</strain>
    </source>
</reference>
<comment type="function">
    <text evidence="1">Subunit of the oligosaccharyl transferase (OST) complex that catalyzes the initial transfer of a defined glycan (Glc(3)Man(9)GlcNAc(2) in eukaryotes) from the lipid carrier dolichol-pyrophosphate to an asparagine residue within an Asn-X-Ser/Thr consensus motif in nascent polypeptide chains, the first step in protein N-glycosylation. N-glycosylation occurs cotranslationally and the complex associates with the Sec61 complex at the channel-forming translocon complex that mediates protein translocation across the endoplasmic reticulum (ER). All subunits are required for a maximal enzyme activity.</text>
</comment>
<dbReference type="PANTHER" id="PTHR12692">
    <property type="entry name" value="DOLICHYL-DIPHOSPHOOLIGOSACCHARIDE--PROTEIN GLYCOSYLTRANSFERASE-RELATED"/>
    <property type="match status" value="1"/>
</dbReference>
<evidence type="ECO:0000256" key="8">
    <source>
        <dbReference type="ARBA" id="ARBA00023136"/>
    </source>
</evidence>
<evidence type="ECO:0000256" key="9">
    <source>
        <dbReference type="SAM" id="Phobius"/>
    </source>
</evidence>
<keyword evidence="7 9" id="KW-1133">Transmembrane helix</keyword>
<sequence>MARGTMRFLALLVALLLVVSWSETQVDAKKSTKSKQTPLRGSEKLAQLQGRVRDGVVPFTSELFGRYAVRPDRPYHLVLLFTASAAKYKCETCSQVAPEFVTLGESYEVAKQVKVDTRDGLEVFFGVVDFETNQEAFGMYEFTSAPHVVYVAPDRTEDGGEMMPHKAKVPPQNLYNVYSQGKEAEAMSTFVKNRTGFDIVIQRSKTLLYVLIAIALGSTVVTAKLVLTHLDFVLSKLRRKQLWMTVSLLFYGLSVSGMVYCIIRDPPAYSADRKGNIQYFHPQGRQQFVYEGLIVGSYDVLAAIFMILLSQWALYVRNPAIRYLSIVGCAVGFVLMYRQMTAAYKFKNRWYTGWMGLCADGAQRNLASDSSAALPPNDSFVFDGTNSGIAQQLYIRHQAGDTQDPVALNSIPTAVANRLDPLNIDFNNLPGLVQRAVLWDTGFAISPNDDPIQIRTMENYSMADIAVPLSDLINGECTALQCSQPNNVTAYYAQYCTGHHMLLLSRCVVDVFEDPGSRDFLGMMWSRGGNPDMTPEIRLRDHVWDDTNNWTGVDVNYTYKVYAVHTVPHELDPAWNECPANNGYGSLAVPCHRSDEYTAEELAGMNKASGSAWLTTWLEEEFAEDASGFNLVLLVPIILGAVFVITTIGGWLWWRRRSESTVTNTSTGGSEIGGQSFDGATRKRMATVPASRTTFNLLDYESTGSNKTLKILLGSEHLMEKRIPYESLTFEKALSKGASGEVWMCEYNAQKVAVKRLLQTKEQNAGSVQAFAEEIEL</sequence>
<evidence type="ECO:0000256" key="10">
    <source>
        <dbReference type="SAM" id="SignalP"/>
    </source>
</evidence>
<dbReference type="GO" id="GO:0008250">
    <property type="term" value="C:oligosaccharyltransferase complex"/>
    <property type="evidence" value="ECO:0007669"/>
    <property type="project" value="TreeGrafter"/>
</dbReference>
<comment type="similarity">
    <text evidence="3">Belongs to the OST3/OST6 family.</text>
</comment>
<keyword evidence="12" id="KW-1185">Reference proteome</keyword>
<evidence type="ECO:0000256" key="2">
    <source>
        <dbReference type="ARBA" id="ARBA00004477"/>
    </source>
</evidence>
<feature type="transmembrane region" description="Helical" evidence="9">
    <location>
        <begin position="242"/>
        <end position="263"/>
    </location>
</feature>
<dbReference type="PANTHER" id="PTHR12692:SF0">
    <property type="entry name" value="GH11935P"/>
    <property type="match status" value="1"/>
</dbReference>
<evidence type="ECO:0000256" key="3">
    <source>
        <dbReference type="ARBA" id="ARBA00009561"/>
    </source>
</evidence>
<feature type="transmembrane region" description="Helical" evidence="9">
    <location>
        <begin position="207"/>
        <end position="230"/>
    </location>
</feature>
<evidence type="ECO:0000256" key="4">
    <source>
        <dbReference type="ARBA" id="ARBA00022692"/>
    </source>
</evidence>
<feature type="transmembrane region" description="Helical" evidence="9">
    <location>
        <begin position="288"/>
        <end position="308"/>
    </location>
</feature>
<dbReference type="AlphaFoldDB" id="A0A8T1WBZ3"/>
<dbReference type="InterPro" id="IPR021149">
    <property type="entry name" value="OligosaccharylTrfase_OST3/OST6"/>
</dbReference>
<evidence type="ECO:0000256" key="7">
    <source>
        <dbReference type="ARBA" id="ARBA00022989"/>
    </source>
</evidence>
<accession>A0A8T1WBZ3</accession>
<dbReference type="GO" id="GO:0018279">
    <property type="term" value="P:protein N-linked glycosylation via asparagine"/>
    <property type="evidence" value="ECO:0007669"/>
    <property type="project" value="TreeGrafter"/>
</dbReference>
<evidence type="ECO:0000313" key="12">
    <source>
        <dbReference type="Proteomes" id="UP000693981"/>
    </source>
</evidence>
<dbReference type="Proteomes" id="UP000693981">
    <property type="component" value="Unassembled WGS sequence"/>
</dbReference>
<protein>
    <submittedName>
        <fullName evidence="11">Tumor suppressor candidate 3</fullName>
    </submittedName>
</protein>
<evidence type="ECO:0000256" key="6">
    <source>
        <dbReference type="ARBA" id="ARBA00022824"/>
    </source>
</evidence>